<keyword evidence="12" id="KW-1185">Reference proteome</keyword>
<dbReference type="PROSITE" id="PS00154">
    <property type="entry name" value="ATPASE_E1_E2"/>
    <property type="match status" value="1"/>
</dbReference>
<keyword evidence="9" id="KW-0479">Metal-binding</keyword>
<dbReference type="SUPFAM" id="SSF56784">
    <property type="entry name" value="HAD-like"/>
    <property type="match status" value="1"/>
</dbReference>
<keyword evidence="5 9" id="KW-1133">Transmembrane helix</keyword>
<dbReference type="InterPro" id="IPR027256">
    <property type="entry name" value="P-typ_ATPase_IB"/>
</dbReference>
<dbReference type="Pfam" id="PF00702">
    <property type="entry name" value="Hydrolase"/>
    <property type="match status" value="1"/>
</dbReference>
<dbReference type="Gene3D" id="3.40.1110.10">
    <property type="entry name" value="Calcium-transporting ATPase, cytoplasmic domain N"/>
    <property type="match status" value="1"/>
</dbReference>
<evidence type="ECO:0000259" key="10">
    <source>
        <dbReference type="Pfam" id="PF00122"/>
    </source>
</evidence>
<feature type="transmembrane region" description="Helical" evidence="9">
    <location>
        <begin position="312"/>
        <end position="336"/>
    </location>
</feature>
<keyword evidence="9" id="KW-0067">ATP-binding</keyword>
<evidence type="ECO:0000256" key="9">
    <source>
        <dbReference type="RuleBase" id="RU362081"/>
    </source>
</evidence>
<dbReference type="Gene3D" id="3.40.50.1000">
    <property type="entry name" value="HAD superfamily/HAD-like"/>
    <property type="match status" value="1"/>
</dbReference>
<dbReference type="InterPro" id="IPR023299">
    <property type="entry name" value="ATPase_P-typ_cyto_dom_N"/>
</dbReference>
<evidence type="ECO:0000256" key="7">
    <source>
        <dbReference type="ARBA" id="ARBA00039103"/>
    </source>
</evidence>
<evidence type="ECO:0000313" key="11">
    <source>
        <dbReference type="EMBL" id="MBW7571566.1"/>
    </source>
</evidence>
<dbReference type="PANTHER" id="PTHR48085">
    <property type="entry name" value="CADMIUM/ZINC-TRANSPORTING ATPASE HMA2-RELATED"/>
    <property type="match status" value="1"/>
</dbReference>
<dbReference type="NCBIfam" id="TIGR01494">
    <property type="entry name" value="ATPase_P-type"/>
    <property type="match status" value="1"/>
</dbReference>
<dbReference type="Proteomes" id="UP000719942">
    <property type="component" value="Unassembled WGS sequence"/>
</dbReference>
<dbReference type="EMBL" id="JAGFNZ010000001">
    <property type="protein sequence ID" value="MBW7571566.1"/>
    <property type="molecule type" value="Genomic_DNA"/>
</dbReference>
<feature type="domain" description="P-type ATPase A" evidence="10">
    <location>
        <begin position="163"/>
        <end position="262"/>
    </location>
</feature>
<evidence type="ECO:0000256" key="6">
    <source>
        <dbReference type="ARBA" id="ARBA00023136"/>
    </source>
</evidence>
<dbReference type="InterPro" id="IPR018303">
    <property type="entry name" value="ATPase_P-typ_P_site"/>
</dbReference>
<dbReference type="EC" id="7.2.2.21" evidence="7"/>
<comment type="subcellular location">
    <subcellularLocation>
        <location evidence="9">Cell membrane</location>
    </subcellularLocation>
    <subcellularLocation>
        <location evidence="1">Membrane</location>
        <topology evidence="1">Multi-pass membrane protein</topology>
    </subcellularLocation>
</comment>
<dbReference type="PRINTS" id="PR00119">
    <property type="entry name" value="CATATPASE"/>
</dbReference>
<dbReference type="InterPro" id="IPR023214">
    <property type="entry name" value="HAD_sf"/>
</dbReference>
<dbReference type="SUPFAM" id="SSF81653">
    <property type="entry name" value="Calcium ATPase, transduction domain A"/>
    <property type="match status" value="1"/>
</dbReference>
<dbReference type="Pfam" id="PF00122">
    <property type="entry name" value="E1-E2_ATPase"/>
    <property type="match status" value="1"/>
</dbReference>
<evidence type="ECO:0000256" key="5">
    <source>
        <dbReference type="ARBA" id="ARBA00022989"/>
    </source>
</evidence>
<feature type="transmembrane region" description="Helical" evidence="9">
    <location>
        <begin position="76"/>
        <end position="94"/>
    </location>
</feature>
<dbReference type="RefSeq" id="WP_219963970.1">
    <property type="nucleotide sequence ID" value="NZ_JAGFNZ010000001.1"/>
</dbReference>
<dbReference type="Gene3D" id="2.70.150.10">
    <property type="entry name" value="Calcium-transporting ATPase, cytoplasmic transduction domain A"/>
    <property type="match status" value="1"/>
</dbReference>
<comment type="caution">
    <text evidence="11">The sequence shown here is derived from an EMBL/GenBank/DDBJ whole genome shotgun (WGS) entry which is preliminary data.</text>
</comment>
<keyword evidence="9" id="KW-0547">Nucleotide-binding</keyword>
<dbReference type="InterPro" id="IPR036412">
    <property type="entry name" value="HAD-like_sf"/>
</dbReference>
<dbReference type="PANTHER" id="PTHR48085:SF5">
    <property type="entry name" value="CADMIUM_ZINC-TRANSPORTING ATPASE HMA4-RELATED"/>
    <property type="match status" value="1"/>
</dbReference>
<dbReference type="InterPro" id="IPR023298">
    <property type="entry name" value="ATPase_P-typ_TM_dom_sf"/>
</dbReference>
<proteinExistence type="inferred from homology"/>
<keyword evidence="9" id="KW-1003">Cell membrane</keyword>
<organism evidence="11 12">
    <name type="scientific">Caproiciproducens faecalis</name>
    <dbReference type="NCBI Taxonomy" id="2820301"/>
    <lineage>
        <taxon>Bacteria</taxon>
        <taxon>Bacillati</taxon>
        <taxon>Bacillota</taxon>
        <taxon>Clostridia</taxon>
        <taxon>Eubacteriales</taxon>
        <taxon>Acutalibacteraceae</taxon>
        <taxon>Caproiciproducens</taxon>
    </lineage>
</organism>
<evidence type="ECO:0000256" key="3">
    <source>
        <dbReference type="ARBA" id="ARBA00022539"/>
    </source>
</evidence>
<feature type="transmembrane region" description="Helical" evidence="9">
    <location>
        <begin position="632"/>
        <end position="653"/>
    </location>
</feature>
<evidence type="ECO:0000256" key="2">
    <source>
        <dbReference type="ARBA" id="ARBA00006024"/>
    </source>
</evidence>
<comment type="catalytic activity">
    <reaction evidence="8">
        <text>Cd(2+)(in) + ATP + H2O = Cd(2+)(out) + ADP + phosphate + H(+)</text>
        <dbReference type="Rhea" id="RHEA:12132"/>
        <dbReference type="ChEBI" id="CHEBI:15377"/>
        <dbReference type="ChEBI" id="CHEBI:15378"/>
        <dbReference type="ChEBI" id="CHEBI:30616"/>
        <dbReference type="ChEBI" id="CHEBI:43474"/>
        <dbReference type="ChEBI" id="CHEBI:48775"/>
        <dbReference type="ChEBI" id="CHEBI:456216"/>
        <dbReference type="EC" id="7.2.2.21"/>
    </reaction>
</comment>
<evidence type="ECO:0000256" key="4">
    <source>
        <dbReference type="ARBA" id="ARBA00022692"/>
    </source>
</evidence>
<evidence type="ECO:0000313" key="12">
    <source>
        <dbReference type="Proteomes" id="UP000719942"/>
    </source>
</evidence>
<dbReference type="InterPro" id="IPR001757">
    <property type="entry name" value="P_typ_ATPase"/>
</dbReference>
<keyword evidence="4 9" id="KW-0812">Transmembrane</keyword>
<dbReference type="SUPFAM" id="SSF81665">
    <property type="entry name" value="Calcium ATPase, transmembrane domain M"/>
    <property type="match status" value="1"/>
</dbReference>
<dbReference type="InterPro" id="IPR008250">
    <property type="entry name" value="ATPase_P-typ_transduc_dom_A_sf"/>
</dbReference>
<reference evidence="11 12" key="1">
    <citation type="submission" date="2021-03" db="EMBL/GenBank/DDBJ databases">
        <title>Caproiciproducens sp. nov. isolated from feces of cow.</title>
        <authorList>
            <person name="Choi J.-Y."/>
        </authorList>
    </citation>
    <scope>NUCLEOTIDE SEQUENCE [LARGE SCALE GENOMIC DNA]</scope>
    <source>
        <strain evidence="11 12">AGMB10547</strain>
    </source>
</reference>
<evidence type="ECO:0000256" key="1">
    <source>
        <dbReference type="ARBA" id="ARBA00004141"/>
    </source>
</evidence>
<feature type="transmembrane region" description="Helical" evidence="9">
    <location>
        <begin position="281"/>
        <end position="300"/>
    </location>
</feature>
<feature type="transmembrane region" description="Helical" evidence="9">
    <location>
        <begin position="114"/>
        <end position="138"/>
    </location>
</feature>
<keyword evidence="3" id="KW-0104">Cadmium</keyword>
<accession>A0ABS7DKD8</accession>
<gene>
    <name evidence="11" type="primary">cadA</name>
    <name evidence="11" type="ORF">J5W02_01960</name>
</gene>
<dbReference type="InterPro" id="IPR059000">
    <property type="entry name" value="ATPase_P-type_domA"/>
</dbReference>
<feature type="transmembrane region" description="Helical" evidence="9">
    <location>
        <begin position="606"/>
        <end position="626"/>
    </location>
</feature>
<evidence type="ECO:0000256" key="8">
    <source>
        <dbReference type="ARBA" id="ARBA00049338"/>
    </source>
</evidence>
<dbReference type="InterPro" id="IPR051014">
    <property type="entry name" value="Cation_Transport_ATPase_IB"/>
</dbReference>
<dbReference type="NCBIfam" id="TIGR01512">
    <property type="entry name" value="ATPase-IB2_Cd"/>
    <property type="match status" value="1"/>
</dbReference>
<comment type="similarity">
    <text evidence="2 9">Belongs to the cation transport ATPase (P-type) (TC 3.A.3) family. Type IB subfamily.</text>
</comment>
<sequence>MHEFDNQPHETRCACCEHEHEHEQDTKKDQPPLACGCGCGHCGNEEEKNPNIFKIEMISSLLFFSAGFLSEHIFQTPPLITAILFGVSIILSGWRVFRSGWRSLLKLRMDETTLMAVAVIAAFGLGQFLEAAMVAVLYQLGEMIEDKAVDSSRDSIEKLAEIRADTARRVLDGTEEIVSAESVQIGDTIRVYPFERIPLDGIVLSGNSTLNTSALTGESAPADAFAGSEVLSGMMNEQGPLTIEVTHDLQNSAASRIIAMVESAAARKGKAEKLITRFAEIYTPLVMALALLLMVLPPLFGLGEFRVWLYRALVFLVASCPCALVISVPLGFYAGIGAESKNGVLIKGGRFLEALALTDAVVFDKTGTLTSGELKLNKVTTLGSLPQADLLRIAASAEQYSTHPAAKAVIKAAAGIELLPTDQAEEIPGHGVVAVIDGKKVVCGRRHLLEQNGLNMESYAPASIFVAIDGVVEGSMELNDTAKPDAAEGVKMLKEIGIKRVVMLTGDNENSAAAAAQECGITEYHAGLLPESKVSLMESIRNETGKTIFVGDGINDAPVLAASDCGVAMGLGTDAAIEASDVVLTLDKPSKLAPAIRIARRAMGIIRFNIFFALAFKALVLVLAALGYSPMWMAVFADVGVCILTVLNATRILKFR</sequence>
<dbReference type="PRINTS" id="PR00120">
    <property type="entry name" value="HATPASE"/>
</dbReference>
<keyword evidence="6 9" id="KW-0472">Membrane</keyword>
<protein>
    <recommendedName>
        <fullName evidence="7">Cd(2+)-exporting ATPase</fullName>
        <ecNumber evidence="7">7.2.2.21</ecNumber>
    </recommendedName>
</protein>
<name>A0ABS7DKD8_9FIRM</name>
<dbReference type="NCBIfam" id="TIGR01525">
    <property type="entry name" value="ATPase-IB_hvy"/>
    <property type="match status" value="1"/>
</dbReference>